<proteinExistence type="predicted"/>
<organism evidence="6 7">
    <name type="scientific">Kitasatospora nipponensis</name>
    <dbReference type="NCBI Taxonomy" id="258049"/>
    <lineage>
        <taxon>Bacteria</taxon>
        <taxon>Bacillati</taxon>
        <taxon>Actinomycetota</taxon>
        <taxon>Actinomycetes</taxon>
        <taxon>Kitasatosporales</taxon>
        <taxon>Streptomycetaceae</taxon>
        <taxon>Kitasatospora</taxon>
    </lineage>
</organism>
<dbReference type="EMBL" id="BAAALF010000124">
    <property type="protein sequence ID" value="GAA1257517.1"/>
    <property type="molecule type" value="Genomic_DNA"/>
</dbReference>
<evidence type="ECO:0000256" key="2">
    <source>
        <dbReference type="SAM" id="MobiDB-lite"/>
    </source>
</evidence>
<feature type="region of interest" description="Disordered" evidence="2">
    <location>
        <begin position="393"/>
        <end position="412"/>
    </location>
</feature>
<feature type="compositionally biased region" description="Gly residues" evidence="2">
    <location>
        <begin position="454"/>
        <end position="470"/>
    </location>
</feature>
<dbReference type="Proteomes" id="UP001500037">
    <property type="component" value="Unassembled WGS sequence"/>
</dbReference>
<evidence type="ECO:0000256" key="3">
    <source>
        <dbReference type="SAM" id="Phobius"/>
    </source>
</evidence>
<evidence type="ECO:0000313" key="6">
    <source>
        <dbReference type="EMBL" id="GAA1257517.1"/>
    </source>
</evidence>
<evidence type="ECO:0000259" key="5">
    <source>
        <dbReference type="Pfam" id="PF13243"/>
    </source>
</evidence>
<evidence type="ECO:0000313" key="7">
    <source>
        <dbReference type="Proteomes" id="UP001500037"/>
    </source>
</evidence>
<keyword evidence="3" id="KW-1133">Transmembrane helix</keyword>
<dbReference type="Pfam" id="PF13243">
    <property type="entry name" value="SQHop_cyclase_C"/>
    <property type="match status" value="1"/>
</dbReference>
<keyword evidence="4" id="KW-0732">Signal</keyword>
<dbReference type="SUPFAM" id="SSF48239">
    <property type="entry name" value="Terpenoid cyclases/Protein prenyltransferases"/>
    <property type="match status" value="1"/>
</dbReference>
<evidence type="ECO:0000256" key="4">
    <source>
        <dbReference type="SAM" id="SignalP"/>
    </source>
</evidence>
<feature type="region of interest" description="Disordered" evidence="2">
    <location>
        <begin position="27"/>
        <end position="59"/>
    </location>
</feature>
<feature type="compositionally biased region" description="Low complexity" evidence="2">
    <location>
        <begin position="473"/>
        <end position="486"/>
    </location>
</feature>
<dbReference type="Gene3D" id="1.50.10.20">
    <property type="match status" value="1"/>
</dbReference>
<feature type="transmembrane region" description="Helical" evidence="3">
    <location>
        <begin position="414"/>
        <end position="433"/>
    </location>
</feature>
<feature type="region of interest" description="Disordered" evidence="2">
    <location>
        <begin position="443"/>
        <end position="486"/>
    </location>
</feature>
<gene>
    <name evidence="6" type="ORF">GCM10009665_54850</name>
</gene>
<evidence type="ECO:0000256" key="1">
    <source>
        <dbReference type="ARBA" id="ARBA00022723"/>
    </source>
</evidence>
<comment type="caution">
    <text evidence="6">The sequence shown here is derived from an EMBL/GenBank/DDBJ whole genome shotgun (WGS) entry which is preliminary data.</text>
</comment>
<reference evidence="6 7" key="1">
    <citation type="journal article" date="2019" name="Int. J. Syst. Evol. Microbiol.">
        <title>The Global Catalogue of Microorganisms (GCM) 10K type strain sequencing project: providing services to taxonomists for standard genome sequencing and annotation.</title>
        <authorList>
            <consortium name="The Broad Institute Genomics Platform"/>
            <consortium name="The Broad Institute Genome Sequencing Center for Infectious Disease"/>
            <person name="Wu L."/>
            <person name="Ma J."/>
        </authorList>
    </citation>
    <scope>NUCLEOTIDE SEQUENCE [LARGE SCALE GENOMIC DNA]</scope>
    <source>
        <strain evidence="6 7">JCM 13004</strain>
    </source>
</reference>
<feature type="chain" id="PRO_5046254396" evidence="4">
    <location>
        <begin position="28"/>
        <end position="486"/>
    </location>
</feature>
<protein>
    <submittedName>
        <fullName evidence="6">Terpene cyclase/mutase family protein</fullName>
    </submittedName>
</protein>
<keyword evidence="7" id="KW-1185">Reference proteome</keyword>
<keyword evidence="1" id="KW-0479">Metal-binding</keyword>
<dbReference type="InterPro" id="IPR008930">
    <property type="entry name" value="Terpenoid_cyclase/PrenylTrfase"/>
</dbReference>
<keyword evidence="3" id="KW-0472">Membrane</keyword>
<dbReference type="RefSeq" id="WP_344444685.1">
    <property type="nucleotide sequence ID" value="NZ_BAAALF010000124.1"/>
</dbReference>
<feature type="domain" description="Squalene cyclase C-terminal" evidence="5">
    <location>
        <begin position="74"/>
        <end position="166"/>
    </location>
</feature>
<keyword evidence="3" id="KW-0812">Transmembrane</keyword>
<name>A0ABN1WQX9_9ACTN</name>
<dbReference type="InterPro" id="IPR032696">
    <property type="entry name" value="SQ_cyclase_C"/>
</dbReference>
<sequence>MLSAARTGAVALTAALLAGLTAGPALADATASPSPDASTASSAGAPAPAAAPASPSPVAAPTAVYGKGDPTYDGVWRQSLALTALATAKVTPATAAVDWLTGQQCADGGWPSFRAETATPCVAATEDSNATAMAVQALVALGGHQPAVDKGVQWLTSVQNADGTWSYNPGAPGDADSTGLAVSALRAAKTDPSGVAKAGKNGLDGLAALQLGCAAPTDQRGAFAYQPAATGEVAANALATSQATLAVAGGSLPVTAGSPTGPAPKALTCPDAAGATTVPKGEAAEAAAGFLAGQLATGGQHLMLTTPGAAPTPDFGATSWAVLSLVRAGHPQQAAGAVDGQYTNAAGWTKGPAGTDPSATATLLLAAHAAGRDPRAFGGTDLVKQLADAGPAAQSGVAAGSGGSSATGKKSGTSPVWTIGIGLLIGAGGGLVLSMQRKSNQVDFGPAKKKNAKGGAGGKGGTGTGTGGKGASDKPAAPAGGKASGK</sequence>
<accession>A0ABN1WQX9</accession>
<feature type="signal peptide" evidence="4">
    <location>
        <begin position="1"/>
        <end position="27"/>
    </location>
</feature>